<name>A0A9J6PBG0_9PROT</name>
<dbReference type="AlphaFoldDB" id="A0A9J6PBG0"/>
<keyword evidence="2" id="KW-0732">Signal</keyword>
<dbReference type="InterPro" id="IPR036182">
    <property type="entry name" value="PCuAC_sf"/>
</dbReference>
<comment type="caution">
    <text evidence="3">The sequence shown here is derived from an EMBL/GenBank/DDBJ whole genome shotgun (WGS) entry which is preliminary data.</text>
</comment>
<dbReference type="SUPFAM" id="SSF110087">
    <property type="entry name" value="DR1885-like metal-binding protein"/>
    <property type="match status" value="1"/>
</dbReference>
<evidence type="ECO:0000313" key="4">
    <source>
        <dbReference type="Proteomes" id="UP001055804"/>
    </source>
</evidence>
<gene>
    <name evidence="3" type="ORF">NJQ99_08990</name>
</gene>
<accession>A0A9J6PBG0</accession>
<dbReference type="InterPro" id="IPR007410">
    <property type="entry name" value="LpqE-like"/>
</dbReference>
<dbReference type="Pfam" id="PF04314">
    <property type="entry name" value="PCuAC"/>
    <property type="match status" value="1"/>
</dbReference>
<dbReference type="PANTHER" id="PTHR36302:SF1">
    <property type="entry name" value="COPPER CHAPERONE PCU(A)C"/>
    <property type="match status" value="1"/>
</dbReference>
<sequence length="186" mass="19470">MRRLAHNLIATAAIFGALAAVPVSMAVPAIAHDYTAGTLMIDHPWARPAIPNRPGVVFLTVKNTGETADRLIAASTPVAGTVEIHTHIKDGDVMRMVRIEGIDVPAGGMAMLQPGGDHLMLFDIPAPYAVGDSFPMTLTFEKAGDVAVEVQVEMGQDGAGHSMHNMPAHGGHGQGHGAAKMPMKTN</sequence>
<evidence type="ECO:0000256" key="1">
    <source>
        <dbReference type="SAM" id="MobiDB-lite"/>
    </source>
</evidence>
<protein>
    <submittedName>
        <fullName evidence="3">Copper chaperone PCu(A)C</fullName>
    </submittedName>
</protein>
<feature type="signal peptide" evidence="2">
    <location>
        <begin position="1"/>
        <end position="19"/>
    </location>
</feature>
<organism evidence="3 4">
    <name type="scientific">Futiania mangrovi</name>
    <dbReference type="NCBI Taxonomy" id="2959716"/>
    <lineage>
        <taxon>Bacteria</taxon>
        <taxon>Pseudomonadati</taxon>
        <taxon>Pseudomonadota</taxon>
        <taxon>Alphaproteobacteria</taxon>
        <taxon>Futianiales</taxon>
        <taxon>Futianiaceae</taxon>
        <taxon>Futiania</taxon>
    </lineage>
</organism>
<dbReference type="RefSeq" id="WP_269332496.1">
    <property type="nucleotide sequence ID" value="NZ_JAMZFT010000002.1"/>
</dbReference>
<reference evidence="3" key="1">
    <citation type="submission" date="2022-06" db="EMBL/GenBank/DDBJ databases">
        <title>Isolation and Genomics of Futiania mangrovii gen. nov., sp. nov., a Rare and Metabolically-versatile member in the Class Alphaproteobacteria.</title>
        <authorList>
            <person name="Liu L."/>
            <person name="Huang W.-C."/>
            <person name="Pan J."/>
            <person name="Li J."/>
            <person name="Huang Y."/>
            <person name="Du H."/>
            <person name="Liu Y."/>
            <person name="Li M."/>
        </authorList>
    </citation>
    <scope>NUCLEOTIDE SEQUENCE</scope>
    <source>
        <strain evidence="3">FT118</strain>
    </source>
</reference>
<dbReference type="EMBL" id="JAMZFT010000002">
    <property type="protein sequence ID" value="MCP1336541.1"/>
    <property type="molecule type" value="Genomic_DNA"/>
</dbReference>
<dbReference type="InterPro" id="IPR058248">
    <property type="entry name" value="Lxx211020-like"/>
</dbReference>
<evidence type="ECO:0000313" key="3">
    <source>
        <dbReference type="EMBL" id="MCP1336541.1"/>
    </source>
</evidence>
<feature type="region of interest" description="Disordered" evidence="1">
    <location>
        <begin position="167"/>
        <end position="186"/>
    </location>
</feature>
<feature type="chain" id="PRO_5039954059" evidence="2">
    <location>
        <begin position="20"/>
        <end position="186"/>
    </location>
</feature>
<dbReference type="Gene3D" id="2.60.40.1890">
    <property type="entry name" value="PCu(A)C copper chaperone"/>
    <property type="match status" value="1"/>
</dbReference>
<keyword evidence="4" id="KW-1185">Reference proteome</keyword>
<dbReference type="PANTHER" id="PTHR36302">
    <property type="entry name" value="BLR7088 PROTEIN"/>
    <property type="match status" value="1"/>
</dbReference>
<dbReference type="Proteomes" id="UP001055804">
    <property type="component" value="Unassembled WGS sequence"/>
</dbReference>
<evidence type="ECO:0000256" key="2">
    <source>
        <dbReference type="SAM" id="SignalP"/>
    </source>
</evidence>
<proteinExistence type="predicted"/>